<sequence length="114" mass="13263">MRLSLLQKYILRTVYEGRLKRFPRDRFVQYYAEERGTSRVAITRKRAEGNDAVNAITKSVERLIDKELMVGYGVRTPHKWYIHEVGLTAKGKKAAKRLRGEQQELPLKKKESGS</sequence>
<gene>
    <name evidence="1" type="ORF">A3I42_04140</name>
</gene>
<dbReference type="Proteomes" id="UP000178264">
    <property type="component" value="Unassembled WGS sequence"/>
</dbReference>
<dbReference type="EMBL" id="MGER01000031">
    <property type="protein sequence ID" value="OGL88438.1"/>
    <property type="molecule type" value="Genomic_DNA"/>
</dbReference>
<name>A0A1F7VE91_9BACT</name>
<accession>A0A1F7VE91</accession>
<protein>
    <submittedName>
        <fullName evidence="1">Uncharacterized protein</fullName>
    </submittedName>
</protein>
<dbReference type="AlphaFoldDB" id="A0A1F7VE91"/>
<organism evidence="1 2">
    <name type="scientific">Candidatus Uhrbacteria bacterium RIFCSPLOWO2_02_FULL_49_11</name>
    <dbReference type="NCBI Taxonomy" id="1802409"/>
    <lineage>
        <taxon>Bacteria</taxon>
        <taxon>Candidatus Uhriibacteriota</taxon>
    </lineage>
</organism>
<reference evidence="1 2" key="1">
    <citation type="journal article" date="2016" name="Nat. Commun.">
        <title>Thousands of microbial genomes shed light on interconnected biogeochemical processes in an aquifer system.</title>
        <authorList>
            <person name="Anantharaman K."/>
            <person name="Brown C.T."/>
            <person name="Hug L.A."/>
            <person name="Sharon I."/>
            <person name="Castelle C.J."/>
            <person name="Probst A.J."/>
            <person name="Thomas B.C."/>
            <person name="Singh A."/>
            <person name="Wilkins M.J."/>
            <person name="Karaoz U."/>
            <person name="Brodie E.L."/>
            <person name="Williams K.H."/>
            <person name="Hubbard S.S."/>
            <person name="Banfield J.F."/>
        </authorList>
    </citation>
    <scope>NUCLEOTIDE SEQUENCE [LARGE SCALE GENOMIC DNA]</scope>
</reference>
<evidence type="ECO:0000313" key="2">
    <source>
        <dbReference type="Proteomes" id="UP000178264"/>
    </source>
</evidence>
<comment type="caution">
    <text evidence="1">The sequence shown here is derived from an EMBL/GenBank/DDBJ whole genome shotgun (WGS) entry which is preliminary data.</text>
</comment>
<proteinExistence type="predicted"/>
<evidence type="ECO:0000313" key="1">
    <source>
        <dbReference type="EMBL" id="OGL88438.1"/>
    </source>
</evidence>